<evidence type="ECO:0000313" key="2">
    <source>
        <dbReference type="Proteomes" id="UP001153269"/>
    </source>
</evidence>
<keyword evidence="2" id="KW-1185">Reference proteome</keyword>
<dbReference type="EMBL" id="CADEAL010001284">
    <property type="protein sequence ID" value="CAB1430926.1"/>
    <property type="molecule type" value="Genomic_DNA"/>
</dbReference>
<protein>
    <submittedName>
        <fullName evidence="1">Uncharacterized protein</fullName>
    </submittedName>
</protein>
<sequence>MWAFPQIDSRAHVSALKPASLPPSHLPPDTDTVYDDEVVEVTQHGVQETPAERQTTSVTTQGLCLAKYNCTLESVFIDSMDQQYLYKVSMFVSGRHFARETR</sequence>
<accession>A0A9N7UHB4</accession>
<gene>
    <name evidence="1" type="ORF">PLEPLA_LOCUS18922</name>
</gene>
<dbReference type="Proteomes" id="UP001153269">
    <property type="component" value="Unassembled WGS sequence"/>
</dbReference>
<name>A0A9N7UHB4_PLEPL</name>
<dbReference type="AlphaFoldDB" id="A0A9N7UHB4"/>
<proteinExistence type="predicted"/>
<evidence type="ECO:0000313" key="1">
    <source>
        <dbReference type="EMBL" id="CAB1430926.1"/>
    </source>
</evidence>
<reference evidence="1" key="1">
    <citation type="submission" date="2020-03" db="EMBL/GenBank/DDBJ databases">
        <authorList>
            <person name="Weist P."/>
        </authorList>
    </citation>
    <scope>NUCLEOTIDE SEQUENCE</scope>
</reference>
<comment type="caution">
    <text evidence="1">The sequence shown here is derived from an EMBL/GenBank/DDBJ whole genome shotgun (WGS) entry which is preliminary data.</text>
</comment>
<organism evidence="1 2">
    <name type="scientific">Pleuronectes platessa</name>
    <name type="common">European plaice</name>
    <dbReference type="NCBI Taxonomy" id="8262"/>
    <lineage>
        <taxon>Eukaryota</taxon>
        <taxon>Metazoa</taxon>
        <taxon>Chordata</taxon>
        <taxon>Craniata</taxon>
        <taxon>Vertebrata</taxon>
        <taxon>Euteleostomi</taxon>
        <taxon>Actinopterygii</taxon>
        <taxon>Neopterygii</taxon>
        <taxon>Teleostei</taxon>
        <taxon>Neoteleostei</taxon>
        <taxon>Acanthomorphata</taxon>
        <taxon>Carangaria</taxon>
        <taxon>Pleuronectiformes</taxon>
        <taxon>Pleuronectoidei</taxon>
        <taxon>Pleuronectidae</taxon>
        <taxon>Pleuronectes</taxon>
    </lineage>
</organism>